<protein>
    <recommendedName>
        <fullName evidence="4">Adhesin domain-containing protein</fullName>
    </recommendedName>
</protein>
<feature type="signal peptide" evidence="1">
    <location>
        <begin position="1"/>
        <end position="22"/>
    </location>
</feature>
<evidence type="ECO:0000256" key="1">
    <source>
        <dbReference type="SAM" id="SignalP"/>
    </source>
</evidence>
<gene>
    <name evidence="2" type="ORF">L1I30_10510</name>
</gene>
<accession>A0ABS9EIU0</accession>
<dbReference type="Proteomes" id="UP001179363">
    <property type="component" value="Unassembled WGS sequence"/>
</dbReference>
<evidence type="ECO:0000313" key="3">
    <source>
        <dbReference type="Proteomes" id="UP001179363"/>
    </source>
</evidence>
<comment type="caution">
    <text evidence="2">The sequence shown here is derived from an EMBL/GenBank/DDBJ whole genome shotgun (WGS) entry which is preliminary data.</text>
</comment>
<evidence type="ECO:0000313" key="2">
    <source>
        <dbReference type="EMBL" id="MCF4102099.1"/>
    </source>
</evidence>
<evidence type="ECO:0008006" key="4">
    <source>
        <dbReference type="Google" id="ProtNLM"/>
    </source>
</evidence>
<feature type="chain" id="PRO_5045404791" description="Adhesin domain-containing protein" evidence="1">
    <location>
        <begin position="23"/>
        <end position="464"/>
    </location>
</feature>
<sequence length="464" mass="52768">MRTFKLNTILLLLLLCSTALFSQTKKLDKTYKVNSDAKVNIDTKYTNVIIETWNKNEVHIEAFIEDAATNEVSKKEQLENWKLQTNAANGDISIISGGGTPIQQQFDMSSMQESMGKMQEMLGPLMNNLVTPLVENISKNPLPPEFYAKIGELDFDYEAYQKDGDKYMEKFEKKIEKSFGKDFEKSMEKWAEQFEKNSEVWEKDFEVKMEAWGEDFGASMEKWAENFEMEMEEWGTKMDEKMKSKYKDKDKSVKTKVIKFESSGKANRSLKIKVPVNAKLNLNVRYGEVKLNQKVSNIKANLTHSKLTAKTIDGEKTDISIAYTPIKIDQWNYGVLKASYVEDCVINKVKSIKLISNSSDVEISEIQETGILSGTFGALNIGTLATNFKTLDINLENSDLRLSLPQTALNFNYNGTQSTIQYPQAATVKSTKSYDNELLTGYYKTRNENGSIFIKASFSDIVVK</sequence>
<organism evidence="2 3">
    <name type="scientific">Gillisia lutea</name>
    <dbReference type="NCBI Taxonomy" id="2909668"/>
    <lineage>
        <taxon>Bacteria</taxon>
        <taxon>Pseudomonadati</taxon>
        <taxon>Bacteroidota</taxon>
        <taxon>Flavobacteriia</taxon>
        <taxon>Flavobacteriales</taxon>
        <taxon>Flavobacteriaceae</taxon>
        <taxon>Gillisia</taxon>
    </lineage>
</organism>
<keyword evidence="3" id="KW-1185">Reference proteome</keyword>
<reference evidence="2" key="1">
    <citation type="submission" date="2022-01" db="EMBL/GenBank/DDBJ databases">
        <title>Gillisia lutea sp. nov., isolated from marine plastic residues from the Malvarosa beach (Valencia, Spain).</title>
        <authorList>
            <person name="Vidal-Verdu A."/>
            <person name="Molina-Menor E."/>
            <person name="Satari L."/>
            <person name="Pascual J."/>
            <person name="Pereto J."/>
            <person name="Porcar M."/>
        </authorList>
    </citation>
    <scope>NUCLEOTIDE SEQUENCE</scope>
    <source>
        <strain evidence="2">M10.2A</strain>
    </source>
</reference>
<name>A0ABS9EIU0_9FLAO</name>
<keyword evidence="1" id="KW-0732">Signal</keyword>
<proteinExistence type="predicted"/>
<dbReference type="EMBL" id="JAKGTH010000009">
    <property type="protein sequence ID" value="MCF4102099.1"/>
    <property type="molecule type" value="Genomic_DNA"/>
</dbReference>
<dbReference type="RefSeq" id="WP_236134248.1">
    <property type="nucleotide sequence ID" value="NZ_JAKGTH010000009.1"/>
</dbReference>